<keyword evidence="3" id="KW-1185">Reference proteome</keyword>
<comment type="caution">
    <text evidence="2">The sequence shown here is derived from an EMBL/GenBank/DDBJ whole genome shotgun (WGS) entry which is preliminary data.</text>
</comment>
<feature type="non-terminal residue" evidence="2">
    <location>
        <position position="1"/>
    </location>
</feature>
<feature type="signal peptide" evidence="1">
    <location>
        <begin position="1"/>
        <end position="20"/>
    </location>
</feature>
<name>A0A9P9ISV4_9HYPO</name>
<reference evidence="2" key="1">
    <citation type="journal article" date="2021" name="Nat. Commun.">
        <title>Genetic determinants of endophytism in the Arabidopsis root mycobiome.</title>
        <authorList>
            <person name="Mesny F."/>
            <person name="Miyauchi S."/>
            <person name="Thiergart T."/>
            <person name="Pickel B."/>
            <person name="Atanasova L."/>
            <person name="Karlsson M."/>
            <person name="Huettel B."/>
            <person name="Barry K.W."/>
            <person name="Haridas S."/>
            <person name="Chen C."/>
            <person name="Bauer D."/>
            <person name="Andreopoulos W."/>
            <person name="Pangilinan J."/>
            <person name="LaButti K."/>
            <person name="Riley R."/>
            <person name="Lipzen A."/>
            <person name="Clum A."/>
            <person name="Drula E."/>
            <person name="Henrissat B."/>
            <person name="Kohler A."/>
            <person name="Grigoriev I.V."/>
            <person name="Martin F.M."/>
            <person name="Hacquard S."/>
        </authorList>
    </citation>
    <scope>NUCLEOTIDE SEQUENCE</scope>
    <source>
        <strain evidence="2">MPI-CAGE-AT-0147</strain>
    </source>
</reference>
<dbReference type="InterPro" id="IPR015943">
    <property type="entry name" value="WD40/YVTN_repeat-like_dom_sf"/>
</dbReference>
<dbReference type="AlphaFoldDB" id="A0A9P9ISV4"/>
<organism evidence="2 3">
    <name type="scientific">Dactylonectria macrodidyma</name>
    <dbReference type="NCBI Taxonomy" id="307937"/>
    <lineage>
        <taxon>Eukaryota</taxon>
        <taxon>Fungi</taxon>
        <taxon>Dikarya</taxon>
        <taxon>Ascomycota</taxon>
        <taxon>Pezizomycotina</taxon>
        <taxon>Sordariomycetes</taxon>
        <taxon>Hypocreomycetidae</taxon>
        <taxon>Hypocreales</taxon>
        <taxon>Nectriaceae</taxon>
        <taxon>Dactylonectria</taxon>
    </lineage>
</organism>
<evidence type="ECO:0000313" key="2">
    <source>
        <dbReference type="EMBL" id="KAH7134073.1"/>
    </source>
</evidence>
<proteinExistence type="predicted"/>
<evidence type="ECO:0008006" key="4">
    <source>
        <dbReference type="Google" id="ProtNLM"/>
    </source>
</evidence>
<evidence type="ECO:0000313" key="3">
    <source>
        <dbReference type="Proteomes" id="UP000738349"/>
    </source>
</evidence>
<dbReference type="Gene3D" id="2.130.10.10">
    <property type="entry name" value="YVTN repeat-like/Quinoprotein amine dehydrogenase"/>
    <property type="match status" value="1"/>
</dbReference>
<dbReference type="InterPro" id="IPR011044">
    <property type="entry name" value="Quino_amine_DH_bsu"/>
</dbReference>
<dbReference type="SUPFAM" id="SSF50969">
    <property type="entry name" value="YVTN repeat-like/Quinoprotein amine dehydrogenase"/>
    <property type="match status" value="1"/>
</dbReference>
<keyword evidence="1" id="KW-0732">Signal</keyword>
<dbReference type="EMBL" id="JAGMUV010000014">
    <property type="protein sequence ID" value="KAH7134073.1"/>
    <property type="molecule type" value="Genomic_DNA"/>
</dbReference>
<sequence>MPSLVSLTALVGYLATRTSALSLPPLIPAIPGVTEPLASNAPPLPILQVPTPPLDSPPFEVSNIKPKKIGYFWTGSGDNQHKDFLATVSLDDDTFGTFIHITDVPSSGNSPHHLGPSIDGKLLVGGGLLSLLKTQDTAFYFDSSDPYHPKFSHSNRGLLGSITDEIRAKPEGGFFITYMGSAVGTSPGRLIETDAGGNIIHEWPEDVKSTLNILEQQFSPHGLSIDWKKKLILTSDFVVPLSILKPTTGIQKADTLRLWDLDTRRIISTITIPNGQGIQDVKFIPGNKESAAIATAVGPGQVWIIYPFRKDSKGNQGVAELLYDLGSKAKNALAIYSDISDDGKLAYFTITLGNHIAALDISDLNNVKRLDDPNEQQPIIGPHYVKISPDKKNLLVTGYFVQAGDISVVNTPGDYKGHWIDILDDGSLSFNRSIDFESIFTKGRGGARPHSSVIFDLTDPENPIYY</sequence>
<feature type="chain" id="PRO_5040135056" description="Methanethiol oxidase" evidence="1">
    <location>
        <begin position="21"/>
        <end position="466"/>
    </location>
</feature>
<accession>A0A9P9ISV4</accession>
<evidence type="ECO:0000256" key="1">
    <source>
        <dbReference type="SAM" id="SignalP"/>
    </source>
</evidence>
<gene>
    <name evidence="2" type="ORF">EDB81DRAFT_858746</name>
</gene>
<dbReference type="Proteomes" id="UP000738349">
    <property type="component" value="Unassembled WGS sequence"/>
</dbReference>
<protein>
    <recommendedName>
        <fullName evidence="4">Methanethiol oxidase</fullName>
    </recommendedName>
</protein>
<dbReference type="OrthoDB" id="10033702at2759"/>